<dbReference type="Pfam" id="PF00560">
    <property type="entry name" value="LRR_1"/>
    <property type="match status" value="2"/>
</dbReference>
<dbReference type="Gene3D" id="3.80.10.10">
    <property type="entry name" value="Ribonuclease Inhibitor"/>
    <property type="match status" value="1"/>
</dbReference>
<dbReference type="Pfam" id="PF08263">
    <property type="entry name" value="LRRNT_2"/>
    <property type="match status" value="1"/>
</dbReference>
<evidence type="ECO:0000256" key="2">
    <source>
        <dbReference type="ARBA" id="ARBA00022614"/>
    </source>
</evidence>
<evidence type="ECO:0000256" key="1">
    <source>
        <dbReference type="ARBA" id="ARBA00004196"/>
    </source>
</evidence>
<evidence type="ECO:0000256" key="3">
    <source>
        <dbReference type="ARBA" id="ARBA00022737"/>
    </source>
</evidence>
<feature type="domain" description="Leucine-rich repeat-containing N-terminal plant-type" evidence="6">
    <location>
        <begin position="28"/>
        <end position="65"/>
    </location>
</feature>
<dbReference type="InterPro" id="IPR001611">
    <property type="entry name" value="Leu-rich_rpt"/>
</dbReference>
<dbReference type="InterPro" id="IPR032675">
    <property type="entry name" value="LRR_dom_sf"/>
</dbReference>
<keyword evidence="8" id="KW-1185">Reference proteome</keyword>
<comment type="similarity">
    <text evidence="4">Belongs to the polygalacturonase-inhibiting protein family.</text>
</comment>
<feature type="chain" id="PRO_5042921868" description="Leucine-rich repeat-containing N-terminal plant-type domain-containing protein" evidence="5">
    <location>
        <begin position="22"/>
        <end position="333"/>
    </location>
</feature>
<accession>A0AAN9SNZ3</accession>
<evidence type="ECO:0000313" key="7">
    <source>
        <dbReference type="EMBL" id="KAK7400230.1"/>
    </source>
</evidence>
<dbReference type="EMBL" id="JAYMYS010000003">
    <property type="protein sequence ID" value="KAK7400230.1"/>
    <property type="molecule type" value="Genomic_DNA"/>
</dbReference>
<dbReference type="Proteomes" id="UP001386955">
    <property type="component" value="Unassembled WGS sequence"/>
</dbReference>
<organism evidence="7 8">
    <name type="scientific">Psophocarpus tetragonolobus</name>
    <name type="common">Winged bean</name>
    <name type="synonym">Dolichos tetragonolobus</name>
    <dbReference type="NCBI Taxonomy" id="3891"/>
    <lineage>
        <taxon>Eukaryota</taxon>
        <taxon>Viridiplantae</taxon>
        <taxon>Streptophyta</taxon>
        <taxon>Embryophyta</taxon>
        <taxon>Tracheophyta</taxon>
        <taxon>Spermatophyta</taxon>
        <taxon>Magnoliopsida</taxon>
        <taxon>eudicotyledons</taxon>
        <taxon>Gunneridae</taxon>
        <taxon>Pentapetalae</taxon>
        <taxon>rosids</taxon>
        <taxon>fabids</taxon>
        <taxon>Fabales</taxon>
        <taxon>Fabaceae</taxon>
        <taxon>Papilionoideae</taxon>
        <taxon>50 kb inversion clade</taxon>
        <taxon>NPAAA clade</taxon>
        <taxon>indigoferoid/millettioid clade</taxon>
        <taxon>Phaseoleae</taxon>
        <taxon>Psophocarpus</taxon>
    </lineage>
</organism>
<keyword evidence="5" id="KW-0732">Signal</keyword>
<comment type="subcellular location">
    <subcellularLocation>
        <location evidence="1">Cell envelope</location>
    </subcellularLocation>
</comment>
<comment type="caution">
    <text evidence="7">The sequence shown here is derived from an EMBL/GenBank/DDBJ whole genome shotgun (WGS) entry which is preliminary data.</text>
</comment>
<evidence type="ECO:0000259" key="6">
    <source>
        <dbReference type="Pfam" id="PF08263"/>
    </source>
</evidence>
<name>A0AAN9SNZ3_PSOTE</name>
<dbReference type="AlphaFoldDB" id="A0AAN9SNZ3"/>
<dbReference type="PANTHER" id="PTHR48059:SF24">
    <property type="entry name" value="POLYGALACTURONASE INHIBITOR"/>
    <property type="match status" value="1"/>
</dbReference>
<protein>
    <recommendedName>
        <fullName evidence="6">Leucine-rich repeat-containing N-terminal plant-type domain-containing protein</fullName>
    </recommendedName>
</protein>
<sequence>MCHLSITIIFLNIVLLSTAQAFSEQCNQQDKKALLQIKKELGNPTSLSSWKPRSDCCNGWFGVTCGTKSQGYRVNSLDLNELNLPKPVPVPPSVSNLVNLQYFYITFMDNIVGPLPPTLAELKLENLYITDTNISGPIPDFLSQIKTLEYLKITNSKLTGTLPVWLPSLPKLTGFSFDGNQLTGTIPDSYGSFPKPFDTFTLSANRLTGKIPPSLANLNLVTLHLHDNMFQGDASFLFGKRTRQIYLSNNKFVFDLGKVRVPKTVEGFEIANNGIYGTLPKELTLLKLTWFNVSFNNLCGPIPQGGMLQTFDAAAYANNKCLCGSPLPPCKRF</sequence>
<gene>
    <name evidence="7" type="ORF">VNO78_11431</name>
</gene>
<proteinExistence type="inferred from homology"/>
<feature type="signal peptide" evidence="5">
    <location>
        <begin position="1"/>
        <end position="21"/>
    </location>
</feature>
<keyword evidence="2" id="KW-0433">Leucine-rich repeat</keyword>
<dbReference type="InterPro" id="IPR013210">
    <property type="entry name" value="LRR_N_plant-typ"/>
</dbReference>
<dbReference type="PANTHER" id="PTHR48059">
    <property type="entry name" value="POLYGALACTURONASE INHIBITOR 1"/>
    <property type="match status" value="1"/>
</dbReference>
<reference evidence="7 8" key="1">
    <citation type="submission" date="2024-01" db="EMBL/GenBank/DDBJ databases">
        <title>The genomes of 5 underutilized Papilionoideae crops provide insights into root nodulation and disease resistanc.</title>
        <authorList>
            <person name="Jiang F."/>
        </authorList>
    </citation>
    <scope>NUCLEOTIDE SEQUENCE [LARGE SCALE GENOMIC DNA]</scope>
    <source>
        <strain evidence="7">DUOXIRENSHENG_FW03</strain>
        <tissue evidence="7">Leaves</tissue>
    </source>
</reference>
<evidence type="ECO:0000256" key="5">
    <source>
        <dbReference type="SAM" id="SignalP"/>
    </source>
</evidence>
<dbReference type="SUPFAM" id="SSF52058">
    <property type="entry name" value="L domain-like"/>
    <property type="match status" value="1"/>
</dbReference>
<evidence type="ECO:0000313" key="8">
    <source>
        <dbReference type="Proteomes" id="UP001386955"/>
    </source>
</evidence>
<evidence type="ECO:0000256" key="4">
    <source>
        <dbReference type="ARBA" id="ARBA00038043"/>
    </source>
</evidence>
<dbReference type="InterPro" id="IPR051848">
    <property type="entry name" value="PGIP"/>
</dbReference>
<keyword evidence="3" id="KW-0677">Repeat</keyword>